<evidence type="ECO:0000256" key="1">
    <source>
        <dbReference type="ARBA" id="ARBA00022969"/>
    </source>
</evidence>
<dbReference type="InterPro" id="IPR012851">
    <property type="entry name" value="Spore_coat_CotF-like"/>
</dbReference>
<dbReference type="RefSeq" id="WP_188529387.1">
    <property type="nucleotide sequence ID" value="NZ_BMGR01000002.1"/>
</dbReference>
<sequence>MNTILEHLTGMNTLTDQVIAMDFLIAAKSGVRNYAMAVTEAGTPEVKEILSKQLEEAIDMHERIAGYMMDRGWYHPWNVNEQIQLDLNNIQTALNAPTL</sequence>
<dbReference type="AlphaFoldDB" id="A0A917CR61"/>
<keyword evidence="4" id="KW-0946">Virion</keyword>
<proteinExistence type="inferred from homology"/>
<gene>
    <name evidence="4" type="primary">yraD</name>
    <name evidence="4" type="ORF">GCM10010916_08840</name>
</gene>
<keyword evidence="4" id="KW-0167">Capsid protein</keyword>
<evidence type="ECO:0000256" key="2">
    <source>
        <dbReference type="ARBA" id="ARBA00024325"/>
    </source>
</evidence>
<dbReference type="GO" id="GO:0030435">
    <property type="term" value="P:sporulation resulting in formation of a cellular spore"/>
    <property type="evidence" value="ECO:0007669"/>
    <property type="project" value="UniProtKB-KW"/>
</dbReference>
<evidence type="ECO:0000313" key="5">
    <source>
        <dbReference type="Proteomes" id="UP000644756"/>
    </source>
</evidence>
<dbReference type="Pfam" id="PF07875">
    <property type="entry name" value="Coat_F"/>
    <property type="match status" value="1"/>
</dbReference>
<comment type="subcellular location">
    <subcellularLocation>
        <location evidence="2">Spore coat</location>
    </subcellularLocation>
</comment>
<dbReference type="EMBL" id="BMGR01000002">
    <property type="protein sequence ID" value="GGF93732.1"/>
    <property type="molecule type" value="Genomic_DNA"/>
</dbReference>
<reference evidence="4" key="2">
    <citation type="submission" date="2020-09" db="EMBL/GenBank/DDBJ databases">
        <authorList>
            <person name="Sun Q."/>
            <person name="Zhou Y."/>
        </authorList>
    </citation>
    <scope>NUCLEOTIDE SEQUENCE</scope>
    <source>
        <strain evidence="4">CGMCC 1.12987</strain>
    </source>
</reference>
<dbReference type="PANTHER" id="PTHR39183">
    <property type="entry name" value="SPORE COAT PROTEIN F-LIKE PROTEIN YHCQ"/>
    <property type="match status" value="1"/>
</dbReference>
<organism evidence="4 5">
    <name type="scientific">Paenibacillus abyssi</name>
    <dbReference type="NCBI Taxonomy" id="1340531"/>
    <lineage>
        <taxon>Bacteria</taxon>
        <taxon>Bacillati</taxon>
        <taxon>Bacillota</taxon>
        <taxon>Bacilli</taxon>
        <taxon>Bacillales</taxon>
        <taxon>Paenibacillaceae</taxon>
        <taxon>Paenibacillus</taxon>
    </lineage>
</organism>
<name>A0A917CR61_9BACL</name>
<dbReference type="PANTHER" id="PTHR39183:SF1">
    <property type="entry name" value="SPORE COAT PROTEIN F-LIKE PROTEIN YHCQ"/>
    <property type="match status" value="1"/>
</dbReference>
<protein>
    <submittedName>
        <fullName evidence="4">Spore coat protein F-like protein YraD</fullName>
    </submittedName>
</protein>
<keyword evidence="1" id="KW-0749">Sporulation</keyword>
<reference evidence="4" key="1">
    <citation type="journal article" date="2014" name="Int. J. Syst. Evol. Microbiol.">
        <title>Complete genome sequence of Corynebacterium casei LMG S-19264T (=DSM 44701T), isolated from a smear-ripened cheese.</title>
        <authorList>
            <consortium name="US DOE Joint Genome Institute (JGI-PGF)"/>
            <person name="Walter F."/>
            <person name="Albersmeier A."/>
            <person name="Kalinowski J."/>
            <person name="Ruckert C."/>
        </authorList>
    </citation>
    <scope>NUCLEOTIDE SEQUENCE</scope>
    <source>
        <strain evidence="4">CGMCC 1.12987</strain>
    </source>
</reference>
<evidence type="ECO:0000313" key="4">
    <source>
        <dbReference type="EMBL" id="GGF93732.1"/>
    </source>
</evidence>
<dbReference type="Proteomes" id="UP000644756">
    <property type="component" value="Unassembled WGS sequence"/>
</dbReference>
<keyword evidence="5" id="KW-1185">Reference proteome</keyword>
<dbReference type="InterPro" id="IPR012347">
    <property type="entry name" value="Ferritin-like"/>
</dbReference>
<comment type="caution">
    <text evidence="4">The sequence shown here is derived from an EMBL/GenBank/DDBJ whole genome shotgun (WGS) entry which is preliminary data.</text>
</comment>
<accession>A0A917CR61</accession>
<dbReference type="Gene3D" id="1.20.1260.10">
    <property type="match status" value="1"/>
</dbReference>
<comment type="similarity">
    <text evidence="3">Belongs to the CotF family.</text>
</comment>
<evidence type="ECO:0000256" key="3">
    <source>
        <dbReference type="ARBA" id="ARBA00024344"/>
    </source>
</evidence>